<dbReference type="Proteomes" id="UP000699042">
    <property type="component" value="Unassembled WGS sequence"/>
</dbReference>
<accession>A0A9P7UJU3</accession>
<evidence type="ECO:0000256" key="2">
    <source>
        <dbReference type="SAM" id="MobiDB-lite"/>
    </source>
</evidence>
<protein>
    <submittedName>
        <fullName evidence="3">Hard-surface inducible protein</fullName>
    </submittedName>
</protein>
<keyword evidence="4" id="KW-1185">Reference proteome</keyword>
<evidence type="ECO:0000256" key="1">
    <source>
        <dbReference type="SAM" id="Coils"/>
    </source>
</evidence>
<feature type="coiled-coil region" evidence="1">
    <location>
        <begin position="400"/>
        <end position="660"/>
    </location>
</feature>
<reference evidence="3" key="1">
    <citation type="submission" date="2021-05" db="EMBL/GenBank/DDBJ databases">
        <title>Comparative genomics of three Colletotrichum scovillei strains and genetic complementation revealed genes involved fungal growth and virulence on chili pepper.</title>
        <authorList>
            <person name="Hsieh D.-K."/>
            <person name="Chuang S.-C."/>
            <person name="Chen C.-Y."/>
            <person name="Chao Y.-T."/>
            <person name="Lu M.-Y.J."/>
            <person name="Lee M.-H."/>
            <person name="Shih M.-C."/>
        </authorList>
    </citation>
    <scope>NUCLEOTIDE SEQUENCE</scope>
    <source>
        <strain evidence="3">Coll-153</strain>
    </source>
</reference>
<gene>
    <name evidence="3" type="ORF">JMJ77_006790</name>
</gene>
<dbReference type="AlphaFoldDB" id="A0A9P7UJU3"/>
<feature type="compositionally biased region" description="Pro residues" evidence="2">
    <location>
        <begin position="26"/>
        <end position="48"/>
    </location>
</feature>
<evidence type="ECO:0000313" key="3">
    <source>
        <dbReference type="EMBL" id="KAG7059427.1"/>
    </source>
</evidence>
<evidence type="ECO:0000313" key="4">
    <source>
        <dbReference type="Proteomes" id="UP000699042"/>
    </source>
</evidence>
<proteinExistence type="predicted"/>
<comment type="caution">
    <text evidence="3">The sequence shown here is derived from an EMBL/GenBank/DDBJ whole genome shotgun (WGS) entry which is preliminary data.</text>
</comment>
<dbReference type="OrthoDB" id="4332097at2759"/>
<organism evidence="3 4">
    <name type="scientific">Colletotrichum scovillei</name>
    <dbReference type="NCBI Taxonomy" id="1209932"/>
    <lineage>
        <taxon>Eukaryota</taxon>
        <taxon>Fungi</taxon>
        <taxon>Dikarya</taxon>
        <taxon>Ascomycota</taxon>
        <taxon>Pezizomycotina</taxon>
        <taxon>Sordariomycetes</taxon>
        <taxon>Hypocreomycetidae</taxon>
        <taxon>Glomerellales</taxon>
        <taxon>Glomerellaceae</taxon>
        <taxon>Colletotrichum</taxon>
        <taxon>Colletotrichum acutatum species complex</taxon>
    </lineage>
</organism>
<sequence>MLIIDLVARLFWFPFKPFRRYLPPSPPSPAPGFKPAPPRTQPNSPPANKPDSLVVTIKPSKMYIYTGKLNWDGDSAQAKDETFIIILPNGHVSKDDVAYVFFQWTKNEYGQENVNWFQTFPIENFRKIGSNGNTDNFQLNHHKYNWNVFALDGYNTLEVGMQGPGFKKNPVKITLERVWNSESHGGKAKDIPLVWTGKVNYQESAKNEMAMFVVPEGFGAGRPVVALWQWYRFNLPKNDPNIICYEPTDKSPPRVSFVQYGTQNIEHESEESVQFNFKHDYEVFASWSQGSGKLALRLKEPDSKTPQNLGELSLSGRFDRKSFGFHPPESKPEHLKLDVRLPQPQPSLPRITGKMPFPETLTETLAHTAAFVDQAGYLAKYAEEQFNALNAKYSLRGQQLDAVKAKNAGLEKAIDQTRAELQAERMSLMELEKLLTAAQQARTAMEAAFNKKIEEILKENAKNKDHEDKDHQIIKKLQDQIASERDKLNDRINKLQQDLNKSKAELINTKSLLLTALNEVRSLKRTISQLEGKLEASNSDRDGLRTKVRVLEANKKKTEISLGDAERALAVAKSQLENERKQHAKELADQKAAADKAADKAAEAAEAAAKAKAEAEAEIQKLRAQIQEDDDFHEQDKKFVEDDEQRKINLRRQYDELTKQLDAPAPVRPVWKGRH</sequence>
<name>A0A9P7UJU3_9PEZI</name>
<keyword evidence="1" id="KW-0175">Coiled coil</keyword>
<feature type="region of interest" description="Disordered" evidence="2">
    <location>
        <begin position="26"/>
        <end position="52"/>
    </location>
</feature>
<dbReference type="EMBL" id="JAESDN010000001">
    <property type="protein sequence ID" value="KAG7059427.1"/>
    <property type="molecule type" value="Genomic_DNA"/>
</dbReference>